<feature type="region of interest" description="Disordered" evidence="10">
    <location>
        <begin position="1242"/>
        <end position="1266"/>
    </location>
</feature>
<dbReference type="InterPro" id="IPR014756">
    <property type="entry name" value="Ig_E-set"/>
</dbReference>
<comment type="similarity">
    <text evidence="2">Belongs to the CAMTA family.</text>
</comment>
<dbReference type="Pfam" id="PF03859">
    <property type="entry name" value="CG-1"/>
    <property type="match status" value="1"/>
</dbReference>
<dbReference type="HOGENOM" id="CLU_001807_0_0_1"/>
<evidence type="ECO:0000256" key="4">
    <source>
        <dbReference type="ARBA" id="ARBA00023015"/>
    </source>
</evidence>
<dbReference type="PANTHER" id="PTHR23335">
    <property type="entry name" value="CALMODULIN-BINDING TRANSCRIPTION ACTIVATOR CAMTA"/>
    <property type="match status" value="1"/>
</dbReference>
<dbReference type="GO" id="GO:0048468">
    <property type="term" value="P:cell development"/>
    <property type="evidence" value="ECO:0007669"/>
    <property type="project" value="UniProtKB-ARBA"/>
</dbReference>
<evidence type="ECO:0000256" key="6">
    <source>
        <dbReference type="ARBA" id="ARBA00023159"/>
    </source>
</evidence>
<evidence type="ECO:0000256" key="9">
    <source>
        <dbReference type="ARBA" id="ARBA00029480"/>
    </source>
</evidence>
<dbReference type="InterPro" id="IPR002110">
    <property type="entry name" value="Ankyrin_rpt"/>
</dbReference>
<dbReference type="STRING" id="121224.E0VVQ0"/>
<keyword evidence="14" id="KW-1185">Reference proteome</keyword>
<feature type="compositionally biased region" description="Basic and acidic residues" evidence="10">
    <location>
        <begin position="920"/>
        <end position="929"/>
    </location>
</feature>
<dbReference type="InterPro" id="IPR002909">
    <property type="entry name" value="IPT_dom"/>
</dbReference>
<dbReference type="VEuPathDB" id="VectorBase:PHUM466620"/>
<evidence type="ECO:0000256" key="8">
    <source>
        <dbReference type="ARBA" id="ARBA00023242"/>
    </source>
</evidence>
<gene>
    <name evidence="13" type="primary">8238694</name>
    <name evidence="12" type="ORF">Phum_PHUM466620</name>
</gene>
<dbReference type="Pfam" id="PF00612">
    <property type="entry name" value="IQ"/>
    <property type="match status" value="1"/>
</dbReference>
<accession>E0VVQ0</accession>
<dbReference type="PROSITE" id="PS51437">
    <property type="entry name" value="CG_1"/>
    <property type="match status" value="1"/>
</dbReference>
<dbReference type="CTD" id="8238694"/>
<dbReference type="Gene3D" id="1.20.5.190">
    <property type="match status" value="2"/>
</dbReference>
<keyword evidence="6" id="KW-0010">Activator</keyword>
<dbReference type="GO" id="GO:0048731">
    <property type="term" value="P:system development"/>
    <property type="evidence" value="ECO:0007669"/>
    <property type="project" value="UniProtKB-ARBA"/>
</dbReference>
<dbReference type="EnsemblMetazoa" id="PHUM466620-RA">
    <property type="protein sequence ID" value="PHUM466620-PA"/>
    <property type="gene ID" value="PHUM466620"/>
</dbReference>
<dbReference type="InterPro" id="IPR013783">
    <property type="entry name" value="Ig-like_fold"/>
</dbReference>
<proteinExistence type="inferred from homology"/>
<dbReference type="OrthoDB" id="407555at2759"/>
<evidence type="ECO:0000256" key="3">
    <source>
        <dbReference type="ARBA" id="ARBA00022737"/>
    </source>
</evidence>
<dbReference type="SMART" id="SM00015">
    <property type="entry name" value="IQ"/>
    <property type="match status" value="4"/>
</dbReference>
<dbReference type="InterPro" id="IPR036770">
    <property type="entry name" value="Ankyrin_rpt-contain_sf"/>
</dbReference>
<dbReference type="RefSeq" id="XP_002430194.1">
    <property type="nucleotide sequence ID" value="XM_002430149.1"/>
</dbReference>
<dbReference type="KEGG" id="phu:Phum_PHUM466620"/>
<feature type="domain" description="CG-1" evidence="11">
    <location>
        <begin position="28"/>
        <end position="153"/>
    </location>
</feature>
<dbReference type="FunFam" id="2.60.40.10:FF:000089">
    <property type="entry name" value="calmodulin-binding transcription activator 2 isoform X1"/>
    <property type="match status" value="1"/>
</dbReference>
<dbReference type="GO" id="GO:0005634">
    <property type="term" value="C:nucleus"/>
    <property type="evidence" value="ECO:0007669"/>
    <property type="project" value="UniProtKB-SubCell"/>
</dbReference>
<evidence type="ECO:0000256" key="10">
    <source>
        <dbReference type="SAM" id="MobiDB-lite"/>
    </source>
</evidence>
<dbReference type="eggNOG" id="KOG0520">
    <property type="taxonomic scope" value="Eukaryota"/>
</dbReference>
<dbReference type="Gene3D" id="1.25.40.20">
    <property type="entry name" value="Ankyrin repeat-containing domain"/>
    <property type="match status" value="1"/>
</dbReference>
<keyword evidence="7" id="KW-0804">Transcription</keyword>
<feature type="compositionally biased region" description="Pro residues" evidence="10">
    <location>
        <begin position="1110"/>
        <end position="1120"/>
    </location>
</feature>
<evidence type="ECO:0000313" key="13">
    <source>
        <dbReference type="EnsemblMetazoa" id="PHUM466620-PA"/>
    </source>
</evidence>
<dbReference type="OMA" id="VQLYSNP"/>
<keyword evidence="8" id="KW-0539">Nucleus</keyword>
<reference evidence="13" key="3">
    <citation type="submission" date="2021-02" db="UniProtKB">
        <authorList>
            <consortium name="EnsemblMetazoa"/>
        </authorList>
    </citation>
    <scope>IDENTIFICATION</scope>
    <source>
        <strain evidence="13">USDA</strain>
    </source>
</reference>
<keyword evidence="3" id="KW-0677">Repeat</keyword>
<dbReference type="FunFam" id="1.20.5.190:FF:000065">
    <property type="entry name" value="Calmodulin-binding transcription activator (Camta), drome"/>
    <property type="match status" value="1"/>
</dbReference>
<feature type="region of interest" description="Disordered" evidence="10">
    <location>
        <begin position="510"/>
        <end position="530"/>
    </location>
</feature>
<reference evidence="12" key="2">
    <citation type="submission" date="2007-04" db="EMBL/GenBank/DDBJ databases">
        <title>The genome of the human body louse.</title>
        <authorList>
            <consortium name="The Human Body Louse Genome Consortium"/>
            <person name="Kirkness E."/>
            <person name="Walenz B."/>
            <person name="Hass B."/>
            <person name="Bruggner R."/>
            <person name="Strausberg R."/>
        </authorList>
    </citation>
    <scope>NUCLEOTIDE SEQUENCE</scope>
    <source>
        <strain evidence="12">USDA</strain>
    </source>
</reference>
<dbReference type="PROSITE" id="PS50096">
    <property type="entry name" value="IQ"/>
    <property type="match status" value="3"/>
</dbReference>
<dbReference type="EMBL" id="AAZO01005670">
    <property type="status" value="NOT_ANNOTATED_CDS"/>
    <property type="molecule type" value="Genomic_DNA"/>
</dbReference>
<dbReference type="SUPFAM" id="SSF81296">
    <property type="entry name" value="E set domains"/>
    <property type="match status" value="1"/>
</dbReference>
<dbReference type="SMART" id="SM01076">
    <property type="entry name" value="CG-1"/>
    <property type="match status" value="1"/>
</dbReference>
<feature type="region of interest" description="Disordered" evidence="10">
    <location>
        <begin position="943"/>
        <end position="1007"/>
    </location>
</feature>
<dbReference type="EMBL" id="DS235813">
    <property type="protein sequence ID" value="EEB17456.1"/>
    <property type="molecule type" value="Genomic_DNA"/>
</dbReference>
<comment type="subcellular location">
    <subcellularLocation>
        <location evidence="1">Nucleus</location>
    </subcellularLocation>
</comment>
<dbReference type="SUPFAM" id="SSF48403">
    <property type="entry name" value="Ankyrin repeat"/>
    <property type="match status" value="1"/>
</dbReference>
<evidence type="ECO:0000256" key="1">
    <source>
        <dbReference type="ARBA" id="ARBA00004123"/>
    </source>
</evidence>
<feature type="compositionally biased region" description="Low complexity" evidence="10">
    <location>
        <begin position="908"/>
        <end position="919"/>
    </location>
</feature>
<evidence type="ECO:0000256" key="2">
    <source>
        <dbReference type="ARBA" id="ARBA00008267"/>
    </source>
</evidence>
<comment type="subunit">
    <text evidence="9">May interact with calmodulin.</text>
</comment>
<dbReference type="CDD" id="cd23767">
    <property type="entry name" value="IQCD"/>
    <property type="match status" value="1"/>
</dbReference>
<dbReference type="PANTHER" id="PTHR23335:SF1">
    <property type="entry name" value="CALMODULIN-BINDING TRANSCRIPTION ACTIVATOR, ISOFORM F"/>
    <property type="match status" value="1"/>
</dbReference>
<evidence type="ECO:0000256" key="7">
    <source>
        <dbReference type="ARBA" id="ARBA00023163"/>
    </source>
</evidence>
<dbReference type="InParanoid" id="E0VVQ0"/>
<evidence type="ECO:0000259" key="11">
    <source>
        <dbReference type="PROSITE" id="PS51437"/>
    </source>
</evidence>
<dbReference type="GO" id="GO:0003690">
    <property type="term" value="F:double-stranded DNA binding"/>
    <property type="evidence" value="ECO:0007669"/>
    <property type="project" value="TreeGrafter"/>
</dbReference>
<dbReference type="GO" id="GO:0003712">
    <property type="term" value="F:transcription coregulator activity"/>
    <property type="evidence" value="ECO:0007669"/>
    <property type="project" value="TreeGrafter"/>
</dbReference>
<evidence type="ECO:0000313" key="14">
    <source>
        <dbReference type="Proteomes" id="UP000009046"/>
    </source>
</evidence>
<dbReference type="Pfam" id="PF01833">
    <property type="entry name" value="TIG"/>
    <property type="match status" value="1"/>
</dbReference>
<dbReference type="FunCoup" id="E0VVQ0">
    <property type="interactions" value="585"/>
</dbReference>
<dbReference type="InterPro" id="IPR027417">
    <property type="entry name" value="P-loop_NTPase"/>
</dbReference>
<feature type="compositionally biased region" description="Low complexity" evidence="10">
    <location>
        <begin position="1097"/>
        <end position="1109"/>
    </location>
</feature>
<dbReference type="SUPFAM" id="SSF52540">
    <property type="entry name" value="P-loop containing nucleoside triphosphate hydrolases"/>
    <property type="match status" value="1"/>
</dbReference>
<dbReference type="Proteomes" id="UP000009046">
    <property type="component" value="Unassembled WGS sequence"/>
</dbReference>
<dbReference type="InterPro" id="IPR005559">
    <property type="entry name" value="CG-1_dom"/>
</dbReference>
<sequence>MSEIFFCFFFFLDGESIKLPDNLESVPKAEQFPSQRHRWNTNEEIAAILISFDKHNDWQSKEVKIRPKSGSMLLYSRKKVRYRRDGYCWKKRKDGKTTREDHMKLKVQGTECIYGCYVHSAILPTFHRRCYWLLQNPDIVLVHYLNVPYPDDNKLAVIAPSLAVWGDKKEWTKEELVCQLKPMFYSEEERDLNNELEISTAETVEVIVNQLMEKQRAARAATISKQLECGCPDSTCADSKSCSHPMRKITAAHIKPENNFKSGQCSGSNQALPTNGTKGSLSIGTSCAPVNHRGIKTDKIHCETQGHSSVFLSLSQINSPGGLSLSQIQGGTNLLILNNSSSAAVNSNHPPASVGNGSNFKYNKTSAVLTSNQQPPLKQYHHPRNKVILKHESANSNQLSCCRLINNQVTRKLDDSDKDHCNVSHFENNVFSNQKIDDEKNLVSHSVACSKFMNSTENPGDTILIVNSSRKNRNSSLSSSVSGSNIYNETLDLSQEDIQKTLLANMPLSDMSSNRQASQSKSPSPSNQVILPDVVVPEINPMELIDSPPAIVDDDVFVNLDAFDILNDFPELEVLNQSSNSEEDSRNLKNEFSSFAYCNEFRDSSASITDYSPEWAYPEGGVKVLVTGPWYSSTSQYTVLFDSFPVPTTLVQSGVLRCYCPAHEVGLAMVQVACEGFVISNSVMFEYKKPPSDDSVKLLEPKVEENENLLKFTLLQKLEAIDNRLHIKQEPSDSVGLYHQGIDFEERMVNYCQNMICRQWRSESGSWNWKLGLKGMTLLHLAASLGYSRLVCTMLHWRAENSSVVLEAEIDALSQDNDGFTPLMWACSRGHKETALLLYRWNHTALHIRNSLQQTPLTFARSQGYLSLVKEIEKLEASREESKTSRFSSCNIQSKERSDPKFSVLHSLSDSSTMSTNSNKTHDGIFLRPNSLEKMESRLKCTNGLEVSSNERSKTPSPTLDWEQCEPFGLNKRPSVDSGEVSAAGSSLKSPDDKRDDNNLSGENLDVNGVHVGNQEVKVLTLAEQIIAAIPDRIKNESEEMQLDTRPSSPSSDALCDSSLRETLSEKDCSSYPSNVFNFEFSDHNYRYYDVGTPGSSLSPGSSSLQSPSPVFPLEPPSPSPTTQDFCEFFQASGSFFEKDFSNLTLSDKEQRELYKAAKIIQKAYRSYKGRKKLEEDKERAAAILIQNYFRRYKQYAYYKQMTRAAMVIQNGYRSYCEHKRFKKSQEAAVCIQNYYRHYKEQGDTRRSSRETTPSAGLKRTYSQRRQHQAACKIQQFMRQSKNK</sequence>
<dbReference type="GeneID" id="8238694"/>
<keyword evidence="5" id="KW-0040">ANK repeat</keyword>
<organism>
    <name type="scientific">Pediculus humanus subsp. corporis</name>
    <name type="common">Body louse</name>
    <dbReference type="NCBI Taxonomy" id="121224"/>
    <lineage>
        <taxon>Eukaryota</taxon>
        <taxon>Metazoa</taxon>
        <taxon>Ecdysozoa</taxon>
        <taxon>Arthropoda</taxon>
        <taxon>Hexapoda</taxon>
        <taxon>Insecta</taxon>
        <taxon>Pterygota</taxon>
        <taxon>Neoptera</taxon>
        <taxon>Paraneoptera</taxon>
        <taxon>Psocodea</taxon>
        <taxon>Troctomorpha</taxon>
        <taxon>Phthiraptera</taxon>
        <taxon>Anoplura</taxon>
        <taxon>Pediculidae</taxon>
        <taxon>Pediculus</taxon>
    </lineage>
</organism>
<feature type="compositionally biased region" description="Polar residues" evidence="10">
    <location>
        <begin position="510"/>
        <end position="529"/>
    </location>
</feature>
<keyword evidence="4" id="KW-0805">Transcription regulation</keyword>
<feature type="region of interest" description="Disordered" evidence="10">
    <location>
        <begin position="908"/>
        <end position="929"/>
    </location>
</feature>
<name>E0VVQ0_PEDHC</name>
<dbReference type="InterPro" id="IPR000048">
    <property type="entry name" value="IQ_motif_EF-hand-BS"/>
</dbReference>
<evidence type="ECO:0000256" key="5">
    <source>
        <dbReference type="ARBA" id="ARBA00023043"/>
    </source>
</evidence>
<dbReference type="Pfam" id="PF12796">
    <property type="entry name" value="Ank_2"/>
    <property type="match status" value="1"/>
</dbReference>
<dbReference type="GO" id="GO:0006357">
    <property type="term" value="P:regulation of transcription by RNA polymerase II"/>
    <property type="evidence" value="ECO:0007669"/>
    <property type="project" value="TreeGrafter"/>
</dbReference>
<protein>
    <submittedName>
        <fullName evidence="12">Calmodulin-binding transcription activator, putative</fullName>
    </submittedName>
</protein>
<dbReference type="Gene3D" id="2.60.40.10">
    <property type="entry name" value="Immunoglobulins"/>
    <property type="match status" value="1"/>
</dbReference>
<reference evidence="12" key="1">
    <citation type="submission" date="2007-04" db="EMBL/GenBank/DDBJ databases">
        <title>Annotation of Pediculus humanus corporis strain USDA.</title>
        <authorList>
            <person name="Kirkness E."/>
            <person name="Hannick L."/>
            <person name="Hass B."/>
            <person name="Bruggner R."/>
            <person name="Lawson D."/>
            <person name="Bidwell S."/>
            <person name="Joardar V."/>
            <person name="Caler E."/>
            <person name="Walenz B."/>
            <person name="Inman J."/>
            <person name="Schobel S."/>
            <person name="Galinsky K."/>
            <person name="Amedeo P."/>
            <person name="Strausberg R."/>
        </authorList>
    </citation>
    <scope>NUCLEOTIDE SEQUENCE</scope>
    <source>
        <strain evidence="12">USDA</strain>
    </source>
</reference>
<feature type="region of interest" description="Disordered" evidence="10">
    <location>
        <begin position="1097"/>
        <end position="1120"/>
    </location>
</feature>
<evidence type="ECO:0000313" key="12">
    <source>
        <dbReference type="EMBL" id="EEB17456.1"/>
    </source>
</evidence>